<feature type="compositionally biased region" description="Polar residues" evidence="1">
    <location>
        <begin position="771"/>
        <end position="789"/>
    </location>
</feature>
<feature type="domain" description="Bacterial repeat" evidence="2">
    <location>
        <begin position="915"/>
        <end position="982"/>
    </location>
</feature>
<sequence length="1684" mass="174399">MKRKTTTLPATDVAPTIFRSRLWMSVLFSLSLAAGISTARASIAYGSINNFDTVNDTGVECHGFEIELDDIHSTDITYTYNYNHYGVPDIKEDNTDPAHPKVFIRWQGKKNPNGTWSAYTAIPAAPIPPTQGHQFTNPAVNFGGEHFGVGYITQPSAVLYNWLIDNGSGTLVRGGAVQVSTPTFTYNPPAAAAPAQVQAVIVPPPPPAPPPKEFGKAVWMKEIKTTTHNAGKVKLRDLVSEDPADPGGKNWKNGEPDEVEVEWRILQKKTSAADGGPNNQVAAAAEPLPNGNEVVTRRYEFYKYVGPLDAETGEAMGTAVGADGVHGTGSATYADHFNGATGEWVTVTTDMTTQVLVGDFTGAQMAAVDVNEALGLIDHVGDGQVGKAFAARRMIVEGGVPFTAVQTGTVPPGMTFDEVTGILSGTPSTAGQFQFSVTASDGVNPDVQKNYTMNIAAAGAALPAQSLLDTVVSPVGAGTTAGDGSYNPGDNAAVSIATTAPGYTFLNWTDNGQVVSTLPDYTVVMDVNHTLVANFVPATVQWTISASASPVAGGMVSGDGLVDDGTSVTLTAIPNAGYVFTSWTEAGALVSASATYTFTASADRTLVANFTLAPTYSITTSAAPTAGGSTSGGGTYASGASVTVTATPNAGYTFVNWTQNGTQVSSAASYTFNATTSRALVANFVLNGGALRTIAASSSPVAGGTVSGAGTYADGTSVTVTASPAAGYKFSKWKEGSTTVSTSPSYTFTVSANRTLVASFSQSYKVTCTSSPANGGSTEADSPSYSPGDNGNVKATPAAGYQFVSWTENGAVVSTNSTYNFTNVRANHAYVANFMPVGGLLMAVSASPAAGGVVSGGGACMVGDSVTVSATPNAGYVFTAWTEGGAVVSNAASYAFLASASRTLVATFTAGYGITTSVQPPTAGTTGGGGVVSVGASTTLSATANPGYSFINWTDSQGNVVSTNPSYSFTPAASGAYTANFSSLVAGIPFNFDNATPALNTDAPVPFTQLMVGYTATFSSDADGAFTTRSDAASGRTLSKFSGLYLESVSDAAQLDIRLDQSVTGISLDFATIEALTVPVASTLQLTAIDNSSGAPVVVGTVIAHGSASAGDSLPCGSISFNAAGAVFDEVLLQLPDLPAGAQRFIVDNIEVSPGGSTGGTMTLANPNWNITLSDFGYSDFLLDNTAGFVGREYLSGEWGSAVAYQVGGQAHAPTWLEPAFLYPDWQTNSDFHVVTGIHLVGGNKDGLPVAESVIANNDIEIILRFEMVDTVVGTPMGITPASAPGAGASINSNRYVMNQTFVVRNISGATITNLQLFQLLHGLISQHGQYDNRSYTGKLSEYRYDATMAGVDDSAAGSQSSTVGLEDYIGFQSKVAPAAYEIGSYGIVGIDDHVTGKPSDGVHLSIEKNWQSAPYTSRLGRDLFTPTSPWIAGGQRWDLGTLAAGQSVSFDIVLSLLTGTKVSITGGGSGGQGGGGSCNGGSTHVGGVDFEFDEITQEGTFFGEYSDADDSELSERTTEGEFALPSFETPHATRRQLWKLQYNGTHTGNIKLKFAYDPSLLPAGYDENQLVIYHFRNGVWEKLSGKVDTTNKVIEAVSPSLSPFMLGVNDVVVKPDVAVSVSNPGTLTVSWPDSFTGWILQEAADLNAASWANSTRPVTSAGGTCSVDVPISEGSKFFRLMRP</sequence>
<dbReference type="RefSeq" id="WP_184339448.1">
    <property type="nucleotide sequence ID" value="NZ_JACHIG010000004.1"/>
</dbReference>
<dbReference type="GO" id="GO:0016020">
    <property type="term" value="C:membrane"/>
    <property type="evidence" value="ECO:0007669"/>
    <property type="project" value="InterPro"/>
</dbReference>
<dbReference type="Pfam" id="PF18998">
    <property type="entry name" value="Flg_new_2"/>
    <property type="match status" value="7"/>
</dbReference>
<dbReference type="SUPFAM" id="SSF49313">
    <property type="entry name" value="Cadherin-like"/>
    <property type="match status" value="1"/>
</dbReference>
<comment type="caution">
    <text evidence="3">The sequence shown here is derived from an EMBL/GenBank/DDBJ whole genome shotgun (WGS) entry which is preliminary data.</text>
</comment>
<accession>A0A7W7YAC2</accession>
<feature type="domain" description="Bacterial repeat" evidence="2">
    <location>
        <begin position="698"/>
        <end position="762"/>
    </location>
</feature>
<evidence type="ECO:0000313" key="4">
    <source>
        <dbReference type="Proteomes" id="UP000590740"/>
    </source>
</evidence>
<dbReference type="Proteomes" id="UP000590740">
    <property type="component" value="Unassembled WGS sequence"/>
</dbReference>
<keyword evidence="4" id="KW-1185">Reference proteome</keyword>
<proteinExistence type="predicted"/>
<feature type="domain" description="Bacterial repeat" evidence="2">
    <location>
        <begin position="547"/>
        <end position="612"/>
    </location>
</feature>
<dbReference type="Gene3D" id="2.60.40.10">
    <property type="entry name" value="Immunoglobulins"/>
    <property type="match status" value="1"/>
</dbReference>
<feature type="domain" description="Bacterial repeat" evidence="2">
    <location>
        <begin position="843"/>
        <end position="910"/>
    </location>
</feature>
<dbReference type="Pfam" id="PF05345">
    <property type="entry name" value="He_PIG"/>
    <property type="match status" value="1"/>
</dbReference>
<gene>
    <name evidence="3" type="ORF">HNQ65_002101</name>
</gene>
<reference evidence="3 4" key="1">
    <citation type="submission" date="2020-08" db="EMBL/GenBank/DDBJ databases">
        <title>Genomic Encyclopedia of Type Strains, Phase IV (KMG-IV): sequencing the most valuable type-strain genomes for metagenomic binning, comparative biology and taxonomic classification.</title>
        <authorList>
            <person name="Goeker M."/>
        </authorList>
    </citation>
    <scope>NUCLEOTIDE SEQUENCE [LARGE SCALE GENOMIC DNA]</scope>
    <source>
        <strain evidence="3 4">DSM 12252</strain>
    </source>
</reference>
<feature type="region of interest" description="Disordered" evidence="1">
    <location>
        <begin position="771"/>
        <end position="790"/>
    </location>
</feature>
<evidence type="ECO:0000256" key="1">
    <source>
        <dbReference type="SAM" id="MobiDB-lite"/>
    </source>
</evidence>
<protein>
    <recommendedName>
        <fullName evidence="2">Bacterial repeat domain-containing protein</fullName>
    </recommendedName>
</protein>
<feature type="domain" description="Bacterial repeat" evidence="2">
    <location>
        <begin position="767"/>
        <end position="836"/>
    </location>
</feature>
<organism evidence="3 4">
    <name type="scientific">Prosthecobacter vanneervenii</name>
    <dbReference type="NCBI Taxonomy" id="48466"/>
    <lineage>
        <taxon>Bacteria</taxon>
        <taxon>Pseudomonadati</taxon>
        <taxon>Verrucomicrobiota</taxon>
        <taxon>Verrucomicrobiia</taxon>
        <taxon>Verrucomicrobiales</taxon>
        <taxon>Verrucomicrobiaceae</taxon>
        <taxon>Prosthecobacter</taxon>
    </lineage>
</organism>
<dbReference type="EMBL" id="JACHIG010000004">
    <property type="protein sequence ID" value="MBB5032519.1"/>
    <property type="molecule type" value="Genomic_DNA"/>
</dbReference>
<dbReference type="InterPro" id="IPR044060">
    <property type="entry name" value="Bacterial_rp_domain"/>
</dbReference>
<evidence type="ECO:0000313" key="3">
    <source>
        <dbReference type="EMBL" id="MBB5032519.1"/>
    </source>
</evidence>
<name>A0A7W7YAC2_9BACT</name>
<feature type="domain" description="Bacterial repeat" evidence="2">
    <location>
        <begin position="619"/>
        <end position="687"/>
    </location>
</feature>
<dbReference type="InterPro" id="IPR013783">
    <property type="entry name" value="Ig-like_fold"/>
</dbReference>
<feature type="domain" description="Bacterial repeat" evidence="2">
    <location>
        <begin position="470"/>
        <end position="537"/>
    </location>
</feature>
<evidence type="ECO:0000259" key="2">
    <source>
        <dbReference type="Pfam" id="PF18998"/>
    </source>
</evidence>
<dbReference type="GO" id="GO:0005509">
    <property type="term" value="F:calcium ion binding"/>
    <property type="evidence" value="ECO:0007669"/>
    <property type="project" value="InterPro"/>
</dbReference>
<dbReference type="InterPro" id="IPR015919">
    <property type="entry name" value="Cadherin-like_sf"/>
</dbReference>